<reference evidence="1 2" key="1">
    <citation type="journal article" date="2007" name="J. Mol. Biol.">
        <title>Genome sequence, structural proteins, and capsid organization of the cyanophage Syn5: a "horned" bacteriophage of marine synechococcus.</title>
        <authorList>
            <person name="Pope W.H."/>
            <person name="Weigele P.R."/>
            <person name="Chang J."/>
            <person name="Pedulla M.L."/>
            <person name="Ford M.E."/>
            <person name="Houtz J.M."/>
            <person name="Jiang W."/>
            <person name="Chiu W."/>
            <person name="Hatfull G.F."/>
            <person name="Hendrix R.W."/>
            <person name="King J."/>
        </authorList>
    </citation>
    <scope>NUCLEOTIDE SEQUENCE</scope>
</reference>
<dbReference type="Proteomes" id="UP000000241">
    <property type="component" value="Segment"/>
</dbReference>
<protein>
    <submittedName>
        <fullName evidence="1">Gp2</fullName>
    </submittedName>
</protein>
<keyword evidence="2" id="KW-1185">Reference proteome</keyword>
<accession>A4ZR83</accession>
<name>A4ZR83_9CAUD</name>
<proteinExistence type="predicted"/>
<evidence type="ECO:0000313" key="1">
    <source>
        <dbReference type="EMBL" id="ABP87909.1"/>
    </source>
</evidence>
<dbReference type="RefSeq" id="YP_001285411.1">
    <property type="nucleotide sequence ID" value="NC_009531.1"/>
</dbReference>
<dbReference type="KEGG" id="vg:5220190"/>
<gene>
    <name evidence="1" type="primary">2</name>
</gene>
<organism evidence="1 2">
    <name type="scientific">Synechococcus phage Syn5</name>
    <dbReference type="NCBI Taxonomy" id="2914003"/>
    <lineage>
        <taxon>Viruses</taxon>
        <taxon>Duplodnaviria</taxon>
        <taxon>Heunggongvirae</taxon>
        <taxon>Uroviricota</taxon>
        <taxon>Caudoviricetes</taxon>
        <taxon>Autographivirales</taxon>
        <taxon>Voetvirus</taxon>
        <taxon>Voetvirus syn5</taxon>
    </lineage>
</organism>
<sequence>MDKRHNHPMARSYTHRVLHNGEHWSRHGSYKLAQQEIKKTCARFAWKPENFTIEEI</sequence>
<evidence type="ECO:0000313" key="2">
    <source>
        <dbReference type="Proteomes" id="UP000000241"/>
    </source>
</evidence>
<dbReference type="EMBL" id="EF372997">
    <property type="protein sequence ID" value="ABP87909.1"/>
    <property type="molecule type" value="Genomic_DNA"/>
</dbReference>
<dbReference type="GeneID" id="5220190"/>